<dbReference type="AlphaFoldDB" id="A0A844DBW2"/>
<name>A0A844DBW2_9BURK</name>
<dbReference type="RefSeq" id="WP_154358304.1">
    <property type="nucleotide sequence ID" value="NZ_WKJL01000009.1"/>
</dbReference>
<dbReference type="InterPro" id="IPR027417">
    <property type="entry name" value="P-loop_NTPase"/>
</dbReference>
<evidence type="ECO:0000313" key="4">
    <source>
        <dbReference type="Proteomes" id="UP000439986"/>
    </source>
</evidence>
<sequence>MISLITGLPGNGKTLFALWSIKQKAEKEQREVYYHNIKDLTLPWHAFEAEKWMDLPNGSIIVMDECQFVFPKKPNGSKLPEFYEQLATHRHKGFDIYLITQHPTLIDNFVRQLVGEHYHAVRKFGLARSTIYKWSAANPAPQNQSSQKSSISLKWAFPKEVYGYYKSAEVHTVKRAIPMKIFLALGFVVALLAFGYWALNRYQHRYDKKTEDAAQASAARAAGSSVAVPAAGPASSQAPFDPVADAKHFVQMETPRVDGLAYTAPKYDRITEPVRAPVPAACIQVGTPQSQKGVTCKCYSQQGTPLDVGFNMCMGFARNGWFQDFDADRDRQDTDRAQRSVKVMEGHDTVDSVHASSRVLVMEVPKPDPPYRPIGGGPAATY</sequence>
<keyword evidence="1" id="KW-0472">Membrane</keyword>
<keyword evidence="1" id="KW-1133">Transmembrane helix</keyword>
<keyword evidence="4" id="KW-1185">Reference proteome</keyword>
<gene>
    <name evidence="3" type="ORF">GJ698_14390</name>
</gene>
<dbReference type="InterPro" id="IPR008900">
    <property type="entry name" value="Zot_N"/>
</dbReference>
<evidence type="ECO:0000313" key="3">
    <source>
        <dbReference type="EMBL" id="MRW85270.1"/>
    </source>
</evidence>
<dbReference type="Gene3D" id="3.40.50.300">
    <property type="entry name" value="P-loop containing nucleotide triphosphate hydrolases"/>
    <property type="match status" value="1"/>
</dbReference>
<feature type="transmembrane region" description="Helical" evidence="1">
    <location>
        <begin position="181"/>
        <end position="199"/>
    </location>
</feature>
<proteinExistence type="predicted"/>
<feature type="domain" description="Zona occludens toxin N-terminal" evidence="2">
    <location>
        <begin position="49"/>
        <end position="169"/>
    </location>
</feature>
<organism evidence="3 4">
    <name type="scientific">Duganella aquatilis</name>
    <dbReference type="NCBI Taxonomy" id="2666082"/>
    <lineage>
        <taxon>Bacteria</taxon>
        <taxon>Pseudomonadati</taxon>
        <taxon>Pseudomonadota</taxon>
        <taxon>Betaproteobacteria</taxon>
        <taxon>Burkholderiales</taxon>
        <taxon>Oxalobacteraceae</taxon>
        <taxon>Telluria group</taxon>
        <taxon>Duganella</taxon>
    </lineage>
</organism>
<dbReference type="Pfam" id="PF05707">
    <property type="entry name" value="Zot"/>
    <property type="match status" value="1"/>
</dbReference>
<dbReference type="Proteomes" id="UP000439986">
    <property type="component" value="Unassembled WGS sequence"/>
</dbReference>
<reference evidence="3 4" key="1">
    <citation type="submission" date="2019-11" db="EMBL/GenBank/DDBJ databases">
        <title>Novel species isolated from a subtropical stream in China.</title>
        <authorList>
            <person name="Lu H."/>
        </authorList>
    </citation>
    <scope>NUCLEOTIDE SEQUENCE [LARGE SCALE GENOMIC DNA]</scope>
    <source>
        <strain evidence="3 4">FT26W</strain>
    </source>
</reference>
<evidence type="ECO:0000259" key="2">
    <source>
        <dbReference type="Pfam" id="PF05707"/>
    </source>
</evidence>
<accession>A0A844DBW2</accession>
<comment type="caution">
    <text evidence="3">The sequence shown here is derived from an EMBL/GenBank/DDBJ whole genome shotgun (WGS) entry which is preliminary data.</text>
</comment>
<protein>
    <submittedName>
        <fullName evidence="3">Zonular occludens toxin</fullName>
    </submittedName>
</protein>
<keyword evidence="1" id="KW-0812">Transmembrane</keyword>
<evidence type="ECO:0000256" key="1">
    <source>
        <dbReference type="SAM" id="Phobius"/>
    </source>
</evidence>
<dbReference type="SUPFAM" id="SSF52540">
    <property type="entry name" value="P-loop containing nucleoside triphosphate hydrolases"/>
    <property type="match status" value="1"/>
</dbReference>
<dbReference type="EMBL" id="WKJL01000009">
    <property type="protein sequence ID" value="MRW85270.1"/>
    <property type="molecule type" value="Genomic_DNA"/>
</dbReference>